<reference evidence="2" key="1">
    <citation type="journal article" date="2023" name="G3 (Bethesda)">
        <title>A reference genome for the long-term kleptoplast-retaining sea slug Elysia crispata morphotype clarki.</title>
        <authorList>
            <person name="Eastman K.E."/>
            <person name="Pendleton A.L."/>
            <person name="Shaikh M.A."/>
            <person name="Suttiyut T."/>
            <person name="Ogas R."/>
            <person name="Tomko P."/>
            <person name="Gavelis G."/>
            <person name="Widhalm J.R."/>
            <person name="Wisecaver J.H."/>
        </authorList>
    </citation>
    <scope>NUCLEOTIDE SEQUENCE</scope>
    <source>
        <strain evidence="2">ECLA1</strain>
    </source>
</reference>
<evidence type="ECO:0000313" key="3">
    <source>
        <dbReference type="Proteomes" id="UP001283361"/>
    </source>
</evidence>
<feature type="region of interest" description="Disordered" evidence="1">
    <location>
        <begin position="64"/>
        <end position="83"/>
    </location>
</feature>
<keyword evidence="3" id="KW-1185">Reference proteome</keyword>
<sequence>MVSVTQPYKLRVGLEPARCALCTPRDECPIERLSECQTDECSKDANRGGDVGARTTSKTCNVTVEHGEEGGRGGKKETGRVDRKVTDSPANVCLDQSIMLNGLIGID</sequence>
<evidence type="ECO:0000256" key="1">
    <source>
        <dbReference type="SAM" id="MobiDB-lite"/>
    </source>
</evidence>
<name>A0AAE1DYP3_9GAST</name>
<comment type="caution">
    <text evidence="2">The sequence shown here is derived from an EMBL/GenBank/DDBJ whole genome shotgun (WGS) entry which is preliminary data.</text>
</comment>
<protein>
    <submittedName>
        <fullName evidence="2">Uncharacterized protein</fullName>
    </submittedName>
</protein>
<evidence type="ECO:0000313" key="2">
    <source>
        <dbReference type="EMBL" id="KAK3787906.1"/>
    </source>
</evidence>
<dbReference type="Proteomes" id="UP001283361">
    <property type="component" value="Unassembled WGS sequence"/>
</dbReference>
<dbReference type="AlphaFoldDB" id="A0AAE1DYP3"/>
<gene>
    <name evidence="2" type="ORF">RRG08_008040</name>
</gene>
<feature type="compositionally biased region" description="Basic and acidic residues" evidence="1">
    <location>
        <begin position="65"/>
        <end position="83"/>
    </location>
</feature>
<dbReference type="EMBL" id="JAWDGP010001825">
    <property type="protein sequence ID" value="KAK3787906.1"/>
    <property type="molecule type" value="Genomic_DNA"/>
</dbReference>
<proteinExistence type="predicted"/>
<organism evidence="2 3">
    <name type="scientific">Elysia crispata</name>
    <name type="common">lettuce slug</name>
    <dbReference type="NCBI Taxonomy" id="231223"/>
    <lineage>
        <taxon>Eukaryota</taxon>
        <taxon>Metazoa</taxon>
        <taxon>Spiralia</taxon>
        <taxon>Lophotrochozoa</taxon>
        <taxon>Mollusca</taxon>
        <taxon>Gastropoda</taxon>
        <taxon>Heterobranchia</taxon>
        <taxon>Euthyneura</taxon>
        <taxon>Panpulmonata</taxon>
        <taxon>Sacoglossa</taxon>
        <taxon>Placobranchoidea</taxon>
        <taxon>Plakobranchidae</taxon>
        <taxon>Elysia</taxon>
    </lineage>
</organism>
<accession>A0AAE1DYP3</accession>